<organism evidence="2 3">
    <name type="scientific">Rubritalea spongiae</name>
    <dbReference type="NCBI Taxonomy" id="430797"/>
    <lineage>
        <taxon>Bacteria</taxon>
        <taxon>Pseudomonadati</taxon>
        <taxon>Verrucomicrobiota</taxon>
        <taxon>Verrucomicrobiia</taxon>
        <taxon>Verrucomicrobiales</taxon>
        <taxon>Rubritaleaceae</taxon>
        <taxon>Rubritalea</taxon>
    </lineage>
</organism>
<reference evidence="3" key="1">
    <citation type="journal article" date="2019" name="Int. J. Syst. Evol. Microbiol.">
        <title>The Global Catalogue of Microorganisms (GCM) 10K type strain sequencing project: providing services to taxonomists for standard genome sequencing and annotation.</title>
        <authorList>
            <consortium name="The Broad Institute Genomics Platform"/>
            <consortium name="The Broad Institute Genome Sequencing Center for Infectious Disease"/>
            <person name="Wu L."/>
            <person name="Ma J."/>
        </authorList>
    </citation>
    <scope>NUCLEOTIDE SEQUENCE [LARGE SCALE GENOMIC DNA]</scope>
    <source>
        <strain evidence="3">JCM 16545</strain>
    </source>
</reference>
<gene>
    <name evidence="2" type="ORF">ACFSQZ_00230</name>
</gene>
<feature type="region of interest" description="Disordered" evidence="1">
    <location>
        <begin position="26"/>
        <end position="46"/>
    </location>
</feature>
<accession>A0ABW5DXF4</accession>
<name>A0ABW5DXF4_9BACT</name>
<feature type="region of interest" description="Disordered" evidence="1">
    <location>
        <begin position="71"/>
        <end position="115"/>
    </location>
</feature>
<dbReference type="RefSeq" id="WP_377096434.1">
    <property type="nucleotide sequence ID" value="NZ_JBHSJM010000001.1"/>
</dbReference>
<dbReference type="EMBL" id="JBHUJC010000001">
    <property type="protein sequence ID" value="MFD2274883.1"/>
    <property type="molecule type" value="Genomic_DNA"/>
</dbReference>
<dbReference type="Proteomes" id="UP001597297">
    <property type="component" value="Unassembled WGS sequence"/>
</dbReference>
<keyword evidence="3" id="KW-1185">Reference proteome</keyword>
<feature type="compositionally biased region" description="Polar residues" evidence="1">
    <location>
        <begin position="80"/>
        <end position="108"/>
    </location>
</feature>
<evidence type="ECO:0000313" key="2">
    <source>
        <dbReference type="EMBL" id="MFD2274883.1"/>
    </source>
</evidence>
<evidence type="ECO:0000256" key="1">
    <source>
        <dbReference type="SAM" id="MobiDB-lite"/>
    </source>
</evidence>
<proteinExistence type="predicted"/>
<protein>
    <submittedName>
        <fullName evidence="2">Uncharacterized protein</fullName>
    </submittedName>
</protein>
<evidence type="ECO:0000313" key="3">
    <source>
        <dbReference type="Proteomes" id="UP001597297"/>
    </source>
</evidence>
<comment type="caution">
    <text evidence="2">The sequence shown here is derived from an EMBL/GenBank/DDBJ whole genome shotgun (WGS) entry which is preliminary data.</text>
</comment>
<sequence>MTFDLTDLRHPAGTHLRGVQLCTDLKTQQDSDPPKKTPHQASFKTHRDHAMLTLTFDLSDLRQPKARTIILNRQAVHPSSDPTSRPLSTNFMPSFGPSRNQSTNPSGRQRNDVPA</sequence>